<keyword evidence="3" id="KW-1185">Reference proteome</keyword>
<feature type="transmembrane region" description="Helical" evidence="1">
    <location>
        <begin position="72"/>
        <end position="92"/>
    </location>
</feature>
<evidence type="ECO:0000313" key="2">
    <source>
        <dbReference type="EMBL" id="SEN95346.1"/>
    </source>
</evidence>
<dbReference type="RefSeq" id="WP_050519899.1">
    <property type="nucleotide sequence ID" value="NZ_FOCO01000034.1"/>
</dbReference>
<gene>
    <name evidence="2" type="ORF">SAMN05216227_103415</name>
</gene>
<keyword evidence="1" id="KW-0812">Transmembrane</keyword>
<evidence type="ECO:0000313" key="3">
    <source>
        <dbReference type="Proteomes" id="UP000183002"/>
    </source>
</evidence>
<accession>A0A1H8KRV5</accession>
<evidence type="ECO:0000256" key="1">
    <source>
        <dbReference type="SAM" id="Phobius"/>
    </source>
</evidence>
<keyword evidence="1" id="KW-0472">Membrane</keyword>
<protein>
    <submittedName>
        <fullName evidence="2">Uncharacterized protein</fullName>
    </submittedName>
</protein>
<name>A0A1H8KRV5_9RHOB</name>
<dbReference type="Proteomes" id="UP000183002">
    <property type="component" value="Unassembled WGS sequence"/>
</dbReference>
<proteinExistence type="predicted"/>
<dbReference type="EMBL" id="FOCO01000034">
    <property type="protein sequence ID" value="SEN95346.1"/>
    <property type="molecule type" value="Genomic_DNA"/>
</dbReference>
<sequence>MLIVTNATLLNPGILDTSSLPKKFLGHVLVLPRGAGLGVWLRMVLEIQILRYLVTLLPFIAAPLMVPKLAVPVMQAPVLMLILIALVELKLLRLSKSARARSMTDDDAARRLDTLTFRARACLRAIAANHQMADGDLRLVIEQSELARVAPLTLVSVQIETPNPHLPPLDARDRAILTAGLFDADLTERDLLAVNHKADLYMRDIAQPARAVSAHARLAAYLEPKGATP</sequence>
<reference evidence="2 3" key="1">
    <citation type="submission" date="2016-10" db="EMBL/GenBank/DDBJ databases">
        <authorList>
            <person name="de Groot N.N."/>
        </authorList>
    </citation>
    <scope>NUCLEOTIDE SEQUENCE [LARGE SCALE GENOMIC DNA]</scope>
    <source>
        <strain evidence="2 3">CGMCC 1.10836</strain>
    </source>
</reference>
<dbReference type="STRING" id="1077947.SAMN05216227_103415"/>
<dbReference type="AlphaFoldDB" id="A0A1H8KRV5"/>
<dbReference type="OrthoDB" id="7852511at2"/>
<keyword evidence="1" id="KW-1133">Transmembrane helix</keyword>
<feature type="transmembrane region" description="Helical" evidence="1">
    <location>
        <begin position="49"/>
        <end position="66"/>
    </location>
</feature>
<organism evidence="2 3">
    <name type="scientific">Pseudorhodobacter antarcticus</name>
    <dbReference type="NCBI Taxonomy" id="1077947"/>
    <lineage>
        <taxon>Bacteria</taxon>
        <taxon>Pseudomonadati</taxon>
        <taxon>Pseudomonadota</taxon>
        <taxon>Alphaproteobacteria</taxon>
        <taxon>Rhodobacterales</taxon>
        <taxon>Paracoccaceae</taxon>
        <taxon>Pseudorhodobacter</taxon>
    </lineage>
</organism>